<evidence type="ECO:0000256" key="1">
    <source>
        <dbReference type="ARBA" id="ARBA00022729"/>
    </source>
</evidence>
<proteinExistence type="inferred from homology"/>
<dbReference type="EC" id="3.1.3.2" evidence="3"/>
<evidence type="ECO:0000313" key="8">
    <source>
        <dbReference type="Proteomes" id="UP000827092"/>
    </source>
</evidence>
<dbReference type="PANTHER" id="PTHR45867:SF3">
    <property type="entry name" value="ACID PHOSPHATASE TYPE 7"/>
    <property type="match status" value="1"/>
</dbReference>
<dbReference type="GO" id="GO:0046872">
    <property type="term" value="F:metal ion binding"/>
    <property type="evidence" value="ECO:0007669"/>
    <property type="project" value="InterPro"/>
</dbReference>
<protein>
    <recommendedName>
        <fullName evidence="3">Purple acid phosphatase</fullName>
        <ecNumber evidence="3">3.1.3.2</ecNumber>
    </recommendedName>
</protein>
<name>A0AAV6VSC7_9ARAC</name>
<comment type="caution">
    <text evidence="7">The sequence shown here is derived from an EMBL/GenBank/DDBJ whole genome shotgun (WGS) entry which is preliminary data.</text>
</comment>
<keyword evidence="2" id="KW-0325">Glycoprotein</keyword>
<feature type="chain" id="PRO_5043104637" description="Purple acid phosphatase" evidence="3">
    <location>
        <begin position="20"/>
        <end position="548"/>
    </location>
</feature>
<sequence>MRLFGILVCVCLHATIVFGVLNTQPEQVHISYGRTPSEMIVTWTTFDPTNTSTVEYGKFKLDTVKTGYVTKFVDGGSSARVLWIHRVILTDLVPGTEYVYHCGSTNGWSAVYWFTAKQNGTDWSPRLVVYGDLGNYNAQSLPRIQEEVQKGMYDALLHVGDMAYNLDSENAAIGDEFMRQIETIAAYLPYQVCVGNHEEAYNFSNYVNRFSMMNQEGQINNHFYSFDIGPAHVIAFSTEFYFYVYYGWTQIARQYEWLENDLKKANLPENRAKRPWIITMGHRPMYCSTNDTDDCKLKESIIRKGLPILHAYGLEDLFYKYGVDLELWAHEHLYERMWPLYDRKVYNGSYDAPYTNPKAPVHIITGSAGCQENLDPFVKNPADWSAARYSDYGYTRLNIINKTHMYMEQVSDDQDGKCILIPDKVYRMAMTFYVKRAFQVTASISNRLLKKHLLLTNAAFSTVMGVAGDLVQQHYEILTDKEDHWKPVRTIHMGAAGLTTGIVSHYWSLFWYCSNIRRIYSTVERRIIREGIQDLYSRVDHLAPSTIC</sequence>
<evidence type="ECO:0000259" key="4">
    <source>
        <dbReference type="Pfam" id="PF00149"/>
    </source>
</evidence>
<organism evidence="7 8">
    <name type="scientific">Oedothorax gibbosus</name>
    <dbReference type="NCBI Taxonomy" id="931172"/>
    <lineage>
        <taxon>Eukaryota</taxon>
        <taxon>Metazoa</taxon>
        <taxon>Ecdysozoa</taxon>
        <taxon>Arthropoda</taxon>
        <taxon>Chelicerata</taxon>
        <taxon>Arachnida</taxon>
        <taxon>Araneae</taxon>
        <taxon>Araneomorphae</taxon>
        <taxon>Entelegynae</taxon>
        <taxon>Araneoidea</taxon>
        <taxon>Linyphiidae</taxon>
        <taxon>Erigoninae</taxon>
        <taxon>Oedothorax</taxon>
    </lineage>
</organism>
<dbReference type="AlphaFoldDB" id="A0AAV6VSC7"/>
<dbReference type="PANTHER" id="PTHR45867">
    <property type="entry name" value="PURPLE ACID PHOSPHATASE"/>
    <property type="match status" value="1"/>
</dbReference>
<feature type="domain" description="Purple acid phosphatase C-terminal" evidence="5">
    <location>
        <begin position="359"/>
        <end position="416"/>
    </location>
</feature>
<evidence type="ECO:0000256" key="2">
    <source>
        <dbReference type="ARBA" id="ARBA00023180"/>
    </source>
</evidence>
<feature type="domain" description="Purple acid phosphatase N-terminal" evidence="6">
    <location>
        <begin position="25"/>
        <end position="115"/>
    </location>
</feature>
<dbReference type="Proteomes" id="UP000827092">
    <property type="component" value="Unassembled WGS sequence"/>
</dbReference>
<dbReference type="SUPFAM" id="SSF49363">
    <property type="entry name" value="Purple acid phosphatase, N-terminal domain"/>
    <property type="match status" value="1"/>
</dbReference>
<comment type="catalytic activity">
    <reaction evidence="3">
        <text>a phosphate monoester + H2O = an alcohol + phosphate</text>
        <dbReference type="Rhea" id="RHEA:15017"/>
        <dbReference type="ChEBI" id="CHEBI:15377"/>
        <dbReference type="ChEBI" id="CHEBI:30879"/>
        <dbReference type="ChEBI" id="CHEBI:43474"/>
        <dbReference type="ChEBI" id="CHEBI:67140"/>
        <dbReference type="EC" id="3.1.3.2"/>
    </reaction>
</comment>
<accession>A0AAV6VSC7</accession>
<feature type="signal peptide" evidence="3">
    <location>
        <begin position="1"/>
        <end position="19"/>
    </location>
</feature>
<dbReference type="InterPro" id="IPR025733">
    <property type="entry name" value="PAPs_C"/>
</dbReference>
<dbReference type="InterPro" id="IPR008963">
    <property type="entry name" value="Purple_acid_Pase-like_N"/>
</dbReference>
<evidence type="ECO:0000259" key="5">
    <source>
        <dbReference type="Pfam" id="PF14008"/>
    </source>
</evidence>
<keyword evidence="1 3" id="KW-0732">Signal</keyword>
<keyword evidence="8" id="KW-1185">Reference proteome</keyword>
<feature type="domain" description="Calcineurin-like phosphoesterase" evidence="4">
    <location>
        <begin position="126"/>
        <end position="333"/>
    </location>
</feature>
<dbReference type="InterPro" id="IPR004843">
    <property type="entry name" value="Calcineurin-like_PHP"/>
</dbReference>
<dbReference type="InterPro" id="IPR015914">
    <property type="entry name" value="PAPs_N"/>
</dbReference>
<evidence type="ECO:0000256" key="3">
    <source>
        <dbReference type="RuleBase" id="RU361203"/>
    </source>
</evidence>
<dbReference type="InterPro" id="IPR029052">
    <property type="entry name" value="Metallo-depent_PP-like"/>
</dbReference>
<dbReference type="Gene3D" id="3.60.21.10">
    <property type="match status" value="1"/>
</dbReference>
<dbReference type="Pfam" id="PF14008">
    <property type="entry name" value="Metallophos_C"/>
    <property type="match status" value="1"/>
</dbReference>
<dbReference type="SUPFAM" id="SSF56300">
    <property type="entry name" value="Metallo-dependent phosphatases"/>
    <property type="match status" value="1"/>
</dbReference>
<dbReference type="GO" id="GO:0003993">
    <property type="term" value="F:acid phosphatase activity"/>
    <property type="evidence" value="ECO:0007669"/>
    <property type="project" value="UniProtKB-EC"/>
</dbReference>
<dbReference type="InterPro" id="IPR041792">
    <property type="entry name" value="MPP_PAP"/>
</dbReference>
<dbReference type="EMBL" id="JAFNEN010000036">
    <property type="protein sequence ID" value="KAG8198737.1"/>
    <property type="molecule type" value="Genomic_DNA"/>
</dbReference>
<gene>
    <name evidence="7" type="ORF">JTE90_023502</name>
</gene>
<keyword evidence="3" id="KW-0378">Hydrolase</keyword>
<comment type="similarity">
    <text evidence="3">Belongs to the metallophosphoesterase superfamily. Purple acid phosphatase family.</text>
</comment>
<evidence type="ECO:0000313" key="7">
    <source>
        <dbReference type="EMBL" id="KAG8198737.1"/>
    </source>
</evidence>
<reference evidence="7 8" key="1">
    <citation type="journal article" date="2022" name="Nat. Ecol. Evol.">
        <title>A masculinizing supergene underlies an exaggerated male reproductive morph in a spider.</title>
        <authorList>
            <person name="Hendrickx F."/>
            <person name="De Corte Z."/>
            <person name="Sonet G."/>
            <person name="Van Belleghem S.M."/>
            <person name="Kostlbacher S."/>
            <person name="Vangestel C."/>
        </authorList>
    </citation>
    <scope>NUCLEOTIDE SEQUENCE [LARGE SCALE GENOMIC DNA]</scope>
    <source>
        <strain evidence="7">W744_W776</strain>
    </source>
</reference>
<dbReference type="Pfam" id="PF00149">
    <property type="entry name" value="Metallophos"/>
    <property type="match status" value="1"/>
</dbReference>
<dbReference type="Gene3D" id="2.60.40.380">
    <property type="entry name" value="Purple acid phosphatase-like, N-terminal"/>
    <property type="match status" value="1"/>
</dbReference>
<evidence type="ECO:0000259" key="6">
    <source>
        <dbReference type="Pfam" id="PF16656"/>
    </source>
</evidence>
<dbReference type="CDD" id="cd00839">
    <property type="entry name" value="MPP_PAPs"/>
    <property type="match status" value="1"/>
</dbReference>
<dbReference type="Pfam" id="PF16656">
    <property type="entry name" value="Pur_ac_phosph_N"/>
    <property type="match status" value="1"/>
</dbReference>